<evidence type="ECO:0000313" key="3">
    <source>
        <dbReference type="EMBL" id="SNR42824.1"/>
    </source>
</evidence>
<evidence type="ECO:0000256" key="1">
    <source>
        <dbReference type="SAM" id="Coils"/>
    </source>
</evidence>
<evidence type="ECO:0008006" key="5">
    <source>
        <dbReference type="Google" id="ProtNLM"/>
    </source>
</evidence>
<evidence type="ECO:0000256" key="2">
    <source>
        <dbReference type="SAM" id="Phobius"/>
    </source>
</evidence>
<sequence length="559" mass="64400">MKYTYSLHIAFISFLMLLGCSDRLEPEGSIENTIDSNKEEIEQLGEEIFERDSISVVERKKELIIKFYDKIGYKMIDRVLTDRVYKSSPENKIVLKSISLNEFNSKLKNGTESEKNVKLYVKSLVKYRDMLFLDLAKDSIYKGLDNILKSRFYIDTIVGKERISNELYIKLNDEIKANIDTLKNDIEELDLKGNQKPLENLVKEENGITIPDEGKNKFKKLIEFIKKQGLLFLILLLVSIILNILQYIFYKKKRRQLNSKLSKATEKLASIKTKPENKSDDVFKPKPSKLSDHIVKNKIENAYETMHKTLLHNYHRNCVEDQEVTYNTLLSDTIASARSERFTSEQELTSYISKQIQKHRALLESDIQECVSQDVAIQQIHARITTEDFLPTINTAIIPESEVRAKVQLLRQNLINELPLTTTQEVLSGIINDFKQSIETHLHKMLQENLVFYFPFADVRGALSDEKKSKTKARDSALQLSLSPDNVTQATFHLLLDQEQMMQAGIMSYDSLLLPICELKPENFNSSGTRIEEIGTQGGTMTLEDGKWRVKDKLPIKIV</sequence>
<dbReference type="OrthoDB" id="922985at2"/>
<proteinExistence type="predicted"/>
<keyword evidence="2" id="KW-1133">Transmembrane helix</keyword>
<protein>
    <recommendedName>
        <fullName evidence="5">Lipoprotein</fullName>
    </recommendedName>
</protein>
<dbReference type="EMBL" id="FZNY01000001">
    <property type="protein sequence ID" value="SNR42824.1"/>
    <property type="molecule type" value="Genomic_DNA"/>
</dbReference>
<keyword evidence="2" id="KW-0472">Membrane</keyword>
<gene>
    <name evidence="3" type="ORF">SAMN06265376_101801</name>
</gene>
<feature type="transmembrane region" description="Helical" evidence="2">
    <location>
        <begin position="229"/>
        <end position="250"/>
    </location>
</feature>
<reference evidence="3 4" key="1">
    <citation type="submission" date="2017-06" db="EMBL/GenBank/DDBJ databases">
        <authorList>
            <person name="Kim H.J."/>
            <person name="Triplett B.A."/>
        </authorList>
    </citation>
    <scope>NUCLEOTIDE SEQUENCE [LARGE SCALE GENOMIC DNA]</scope>
    <source>
        <strain evidence="3 4">DSM 25597</strain>
    </source>
</reference>
<keyword evidence="1" id="KW-0175">Coiled coil</keyword>
<dbReference type="RefSeq" id="WP_089370115.1">
    <property type="nucleotide sequence ID" value="NZ_BMEP01000002.1"/>
</dbReference>
<dbReference type="AlphaFoldDB" id="A0A238W959"/>
<keyword evidence="4" id="KW-1185">Reference proteome</keyword>
<keyword evidence="2" id="KW-0812">Transmembrane</keyword>
<organism evidence="3 4">
    <name type="scientific">Dokdonia pacifica</name>
    <dbReference type="NCBI Taxonomy" id="1627892"/>
    <lineage>
        <taxon>Bacteria</taxon>
        <taxon>Pseudomonadati</taxon>
        <taxon>Bacteroidota</taxon>
        <taxon>Flavobacteriia</taxon>
        <taxon>Flavobacteriales</taxon>
        <taxon>Flavobacteriaceae</taxon>
        <taxon>Dokdonia</taxon>
    </lineage>
</organism>
<name>A0A238W959_9FLAO</name>
<evidence type="ECO:0000313" key="4">
    <source>
        <dbReference type="Proteomes" id="UP000198379"/>
    </source>
</evidence>
<feature type="coiled-coil region" evidence="1">
    <location>
        <begin position="165"/>
        <end position="192"/>
    </location>
</feature>
<dbReference type="PROSITE" id="PS51257">
    <property type="entry name" value="PROKAR_LIPOPROTEIN"/>
    <property type="match status" value="1"/>
</dbReference>
<accession>A0A238W959</accession>
<dbReference type="Proteomes" id="UP000198379">
    <property type="component" value="Unassembled WGS sequence"/>
</dbReference>